<evidence type="ECO:0000256" key="5">
    <source>
        <dbReference type="ARBA" id="ARBA00022771"/>
    </source>
</evidence>
<dbReference type="EMBL" id="NAJO01000007">
    <property type="protein sequence ID" value="OQO11021.1"/>
    <property type="molecule type" value="Genomic_DNA"/>
</dbReference>
<keyword evidence="8" id="KW-0560">Oxidoreductase</keyword>
<name>A0A1V8TIE2_9PEZI</name>
<evidence type="ECO:0000256" key="9">
    <source>
        <dbReference type="PROSITE-ProRule" id="PRU00175"/>
    </source>
</evidence>
<feature type="compositionally biased region" description="Basic residues" evidence="10">
    <location>
        <begin position="157"/>
        <end position="167"/>
    </location>
</feature>
<dbReference type="InterPro" id="IPR013083">
    <property type="entry name" value="Znf_RING/FYVE/PHD"/>
</dbReference>
<evidence type="ECO:0000256" key="1">
    <source>
        <dbReference type="ARBA" id="ARBA00001974"/>
    </source>
</evidence>
<reference evidence="13" key="1">
    <citation type="submission" date="2017-03" db="EMBL/GenBank/DDBJ databases">
        <title>Genomes of endolithic fungi from Antarctica.</title>
        <authorList>
            <person name="Coleine C."/>
            <person name="Masonjones S."/>
            <person name="Stajich J.E."/>
        </authorList>
    </citation>
    <scope>NUCLEOTIDE SEQUENCE [LARGE SCALE GENOMIC DNA]</scope>
    <source>
        <strain evidence="13">CCFEE 5527</strain>
    </source>
</reference>
<dbReference type="InterPro" id="IPR001841">
    <property type="entry name" value="Znf_RING"/>
</dbReference>
<dbReference type="PANTHER" id="PTHR11530">
    <property type="entry name" value="D-AMINO ACID OXIDASE"/>
    <property type="match status" value="1"/>
</dbReference>
<dbReference type="GO" id="GO:0008270">
    <property type="term" value="F:zinc ion binding"/>
    <property type="evidence" value="ECO:0007669"/>
    <property type="project" value="UniProtKB-KW"/>
</dbReference>
<dbReference type="AlphaFoldDB" id="A0A1V8TIE2"/>
<evidence type="ECO:0000256" key="7">
    <source>
        <dbReference type="ARBA" id="ARBA00022833"/>
    </source>
</evidence>
<protein>
    <recommendedName>
        <fullName evidence="11">RING-type domain-containing protein</fullName>
    </recommendedName>
</protein>
<dbReference type="InterPro" id="IPR006076">
    <property type="entry name" value="FAD-dep_OxRdtase"/>
</dbReference>
<keyword evidence="3" id="KW-0285">Flavoprotein</keyword>
<keyword evidence="6" id="KW-0274">FAD</keyword>
<feature type="compositionally biased region" description="Low complexity" evidence="10">
    <location>
        <begin position="324"/>
        <end position="337"/>
    </location>
</feature>
<dbReference type="PROSITE" id="PS00677">
    <property type="entry name" value="DAO"/>
    <property type="match status" value="1"/>
</dbReference>
<dbReference type="PROSITE" id="PS01359">
    <property type="entry name" value="ZF_PHD_1"/>
    <property type="match status" value="1"/>
</dbReference>
<feature type="compositionally biased region" description="Low complexity" evidence="10">
    <location>
        <begin position="424"/>
        <end position="435"/>
    </location>
</feature>
<dbReference type="InterPro" id="IPR019787">
    <property type="entry name" value="Znf_PHD-finger"/>
</dbReference>
<dbReference type="InterPro" id="IPR019786">
    <property type="entry name" value="Zinc_finger_PHD-type_CS"/>
</dbReference>
<feature type="domain" description="RING-type" evidence="11">
    <location>
        <begin position="25"/>
        <end position="51"/>
    </location>
</feature>
<dbReference type="SUPFAM" id="SSF57903">
    <property type="entry name" value="FYVE/PHD zinc finger"/>
    <property type="match status" value="1"/>
</dbReference>
<dbReference type="InterPro" id="IPR011011">
    <property type="entry name" value="Znf_FYVE_PHD"/>
</dbReference>
<dbReference type="SUPFAM" id="SSF54373">
    <property type="entry name" value="FAD-linked reductases, C-terminal domain"/>
    <property type="match status" value="1"/>
</dbReference>
<feature type="compositionally biased region" description="Basic and acidic residues" evidence="10">
    <location>
        <begin position="277"/>
        <end position="287"/>
    </location>
</feature>
<dbReference type="PANTHER" id="PTHR11530:SF11">
    <property type="entry name" value="D-ASPARTATE OXIDASE"/>
    <property type="match status" value="1"/>
</dbReference>
<evidence type="ECO:0000256" key="10">
    <source>
        <dbReference type="SAM" id="MobiDB-lite"/>
    </source>
</evidence>
<dbReference type="InterPro" id="IPR001965">
    <property type="entry name" value="Znf_PHD"/>
</dbReference>
<dbReference type="InterPro" id="IPR023209">
    <property type="entry name" value="DAO"/>
</dbReference>
<evidence type="ECO:0000256" key="3">
    <source>
        <dbReference type="ARBA" id="ARBA00022630"/>
    </source>
</evidence>
<dbReference type="Gene3D" id="3.40.50.720">
    <property type="entry name" value="NAD(P)-binding Rossmann-like Domain"/>
    <property type="match status" value="1"/>
</dbReference>
<organism evidence="12 13">
    <name type="scientific">Cryoendolithus antarcticus</name>
    <dbReference type="NCBI Taxonomy" id="1507870"/>
    <lineage>
        <taxon>Eukaryota</taxon>
        <taxon>Fungi</taxon>
        <taxon>Dikarya</taxon>
        <taxon>Ascomycota</taxon>
        <taxon>Pezizomycotina</taxon>
        <taxon>Dothideomycetes</taxon>
        <taxon>Dothideomycetidae</taxon>
        <taxon>Cladosporiales</taxon>
        <taxon>Cladosporiaceae</taxon>
        <taxon>Cryoendolithus</taxon>
    </lineage>
</organism>
<dbReference type="GO" id="GO:0005737">
    <property type="term" value="C:cytoplasm"/>
    <property type="evidence" value="ECO:0007669"/>
    <property type="project" value="TreeGrafter"/>
</dbReference>
<dbReference type="PROSITE" id="PS50089">
    <property type="entry name" value="ZF_RING_2"/>
    <property type="match status" value="1"/>
</dbReference>
<gene>
    <name evidence="12" type="ORF">B0A48_05276</name>
</gene>
<keyword evidence="4" id="KW-0479">Metal-binding</keyword>
<evidence type="ECO:0000313" key="12">
    <source>
        <dbReference type="EMBL" id="OQO11021.1"/>
    </source>
</evidence>
<proteinExistence type="inferred from homology"/>
<dbReference type="GO" id="GO:0071949">
    <property type="term" value="F:FAD binding"/>
    <property type="evidence" value="ECO:0007669"/>
    <property type="project" value="InterPro"/>
</dbReference>
<dbReference type="GO" id="GO:0019478">
    <property type="term" value="P:D-amino acid catabolic process"/>
    <property type="evidence" value="ECO:0007669"/>
    <property type="project" value="TreeGrafter"/>
</dbReference>
<dbReference type="InterPro" id="IPR006181">
    <property type="entry name" value="D-amino_acid_oxidase_CS"/>
</dbReference>
<dbReference type="STRING" id="1507870.A0A1V8TIE2"/>
<comment type="caution">
    <text evidence="12">The sequence shown here is derived from an EMBL/GenBank/DDBJ whole genome shotgun (WGS) entry which is preliminary data.</text>
</comment>
<keyword evidence="13" id="KW-1185">Reference proteome</keyword>
<comment type="cofactor">
    <cofactor evidence="1">
        <name>FAD</name>
        <dbReference type="ChEBI" id="CHEBI:57692"/>
    </cofactor>
</comment>
<feature type="region of interest" description="Disordered" evidence="10">
    <location>
        <begin position="277"/>
        <end position="483"/>
    </location>
</feature>
<evidence type="ECO:0000256" key="6">
    <source>
        <dbReference type="ARBA" id="ARBA00022827"/>
    </source>
</evidence>
<dbReference type="Proteomes" id="UP000192596">
    <property type="component" value="Unassembled WGS sequence"/>
</dbReference>
<feature type="region of interest" description="Disordered" evidence="10">
    <location>
        <begin position="154"/>
        <end position="181"/>
    </location>
</feature>
<comment type="similarity">
    <text evidence="2">Belongs to the DAMOX/DASOX family.</text>
</comment>
<keyword evidence="5 9" id="KW-0863">Zinc-finger</keyword>
<dbReference type="Pfam" id="PF01266">
    <property type="entry name" value="DAO"/>
    <property type="match status" value="1"/>
</dbReference>
<evidence type="ECO:0000313" key="13">
    <source>
        <dbReference type="Proteomes" id="UP000192596"/>
    </source>
</evidence>
<feature type="compositionally biased region" description="Polar residues" evidence="10">
    <location>
        <begin position="360"/>
        <end position="396"/>
    </location>
</feature>
<dbReference type="Pfam" id="PF00628">
    <property type="entry name" value="PHD"/>
    <property type="match status" value="1"/>
</dbReference>
<dbReference type="SUPFAM" id="SSF57850">
    <property type="entry name" value="RING/U-box"/>
    <property type="match status" value="1"/>
</dbReference>
<dbReference type="SUPFAM" id="SSF51971">
    <property type="entry name" value="Nucleotide-binding domain"/>
    <property type="match status" value="1"/>
</dbReference>
<evidence type="ECO:0000256" key="2">
    <source>
        <dbReference type="ARBA" id="ARBA00006730"/>
    </source>
</evidence>
<accession>A0A1V8TIE2</accession>
<evidence type="ECO:0000256" key="8">
    <source>
        <dbReference type="ARBA" id="ARBA00023002"/>
    </source>
</evidence>
<dbReference type="InParanoid" id="A0A1V8TIE2"/>
<dbReference type="Pfam" id="PF13639">
    <property type="entry name" value="zf-RING_2"/>
    <property type="match status" value="1"/>
</dbReference>
<evidence type="ECO:0000256" key="4">
    <source>
        <dbReference type="ARBA" id="ARBA00022723"/>
    </source>
</evidence>
<dbReference type="GO" id="GO:0003884">
    <property type="term" value="F:D-amino-acid oxidase activity"/>
    <property type="evidence" value="ECO:0007669"/>
    <property type="project" value="InterPro"/>
</dbReference>
<sequence length="920" mass="100314">MEGEGFSFSRSTLLGTDDDEIVAHLLPCKHDLHNACLTPWVERANSCPICRAKFNVVELSVAVGGEVIDSYAVQDKVQEAELDPSMIVEDELVAAEAWEPCLVCGHIGEGNSQMYCDSCDKAVHVFCAGYDDAPDTWFCENCTPFLGDGAALVGTRRAPRRPARPARRPAPPSTARRRGRGVDSVWDRIWQEVSQRIDLDLDFPFDDGEPVADTRTPAQRREFRQWQRRFEAADRDGDASQLRRIATRLQAPGPAPASAPAPESQEELRAWNAFEKARDLHDPESANRRKRKSTASPASPQEPQPERRALKRPRLRRPPPSAASPPAESSHAAASRPNGEPNFLSSLLTELGSRPDAGSSPASSDYANGQYSPRNSSPAISDAQSPMLSASQSPRASSMTPPPPDMLSPPLSTKAGHSPPLPVFSPFSPALSSPVTLPHSDGLHHRGRRRDLHDPTHDQTTPYSPPRHPASSPIRNLSYSSKEEIQRMVKKALRPRYDSKEITKDQFTDINRDVSRRMYELIADASALSEQSERERLQGENKHIVVIGAGVTGLTTALFLAEAGYHVTVLGAHVPGDSSIEYTSPWAGAHWLPHSTPSTPREQSWDTQTYDHWLSLLEYERTLPASAPRSGIAMLPAMNFWDHGRAPTDDDLWWAPVVKGFRQMSESQGFASEVNARTPEGEGRVGAACEYEAMCVNVSKYLLYLQKRGESLGVKVLKAKLDGRSGFEKALGSAAEIVGREGRGNVDCFVNATGLGAKQLCGDVKMYPIRGQTVLVKGEAHRTITRVGIDSKSGEKYGAYSIPRPGSGMTILGGTKQAGVWDETPDPKETERILKQNAWACPELLTGADGGFEIVSVQCGLRPAREGDARVDKGIVGPWNVVHAYGHAGSGYQNSVGCARDVLALVGESVDGPKLIQARL</sequence>
<keyword evidence="7" id="KW-0862">Zinc</keyword>
<evidence type="ECO:0000259" key="11">
    <source>
        <dbReference type="PROSITE" id="PS50089"/>
    </source>
</evidence>
<dbReference type="SMART" id="SM00249">
    <property type="entry name" value="PHD"/>
    <property type="match status" value="1"/>
</dbReference>
<dbReference type="Gene3D" id="3.30.40.10">
    <property type="entry name" value="Zinc/RING finger domain, C3HC4 (zinc finger)"/>
    <property type="match status" value="2"/>
</dbReference>
<dbReference type="OrthoDB" id="2015447at2759"/>
<dbReference type="Gene3D" id="3.30.9.10">
    <property type="entry name" value="D-Amino Acid Oxidase, subunit A, domain 2"/>
    <property type="match status" value="1"/>
</dbReference>